<evidence type="ECO:0000313" key="1">
    <source>
        <dbReference type="EMBL" id="KAJ4471273.1"/>
    </source>
</evidence>
<reference evidence="1" key="2">
    <citation type="journal article" date="2023" name="Proc. Natl. Acad. Sci. U.S.A.">
        <title>A global phylogenomic analysis of the shiitake genus Lentinula.</title>
        <authorList>
            <person name="Sierra-Patev S."/>
            <person name="Min B."/>
            <person name="Naranjo-Ortiz M."/>
            <person name="Looney B."/>
            <person name="Konkel Z."/>
            <person name="Slot J.C."/>
            <person name="Sakamoto Y."/>
            <person name="Steenwyk J.L."/>
            <person name="Rokas A."/>
            <person name="Carro J."/>
            <person name="Camarero S."/>
            <person name="Ferreira P."/>
            <person name="Molpeceres G."/>
            <person name="Ruiz-Duenas F.J."/>
            <person name="Serrano A."/>
            <person name="Henrissat B."/>
            <person name="Drula E."/>
            <person name="Hughes K.W."/>
            <person name="Mata J.L."/>
            <person name="Ishikawa N.K."/>
            <person name="Vargas-Isla R."/>
            <person name="Ushijima S."/>
            <person name="Smith C.A."/>
            <person name="Donoghue J."/>
            <person name="Ahrendt S."/>
            <person name="Andreopoulos W."/>
            <person name="He G."/>
            <person name="LaButti K."/>
            <person name="Lipzen A."/>
            <person name="Ng V."/>
            <person name="Riley R."/>
            <person name="Sandor L."/>
            <person name="Barry K."/>
            <person name="Martinez A.T."/>
            <person name="Xiao Y."/>
            <person name="Gibbons J.G."/>
            <person name="Terashima K."/>
            <person name="Grigoriev I.V."/>
            <person name="Hibbett D."/>
        </authorList>
    </citation>
    <scope>NUCLEOTIDE SEQUENCE</scope>
    <source>
        <strain evidence="1">Sp2 HRB7682 ss15</strain>
    </source>
</reference>
<comment type="caution">
    <text evidence="1">The sequence shown here is derived from an EMBL/GenBank/DDBJ whole genome shotgun (WGS) entry which is preliminary data.</text>
</comment>
<dbReference type="Proteomes" id="UP001150238">
    <property type="component" value="Unassembled WGS sequence"/>
</dbReference>
<dbReference type="AlphaFoldDB" id="A0A9W9DHT2"/>
<dbReference type="EMBL" id="JANVFS010000029">
    <property type="protein sequence ID" value="KAJ4471273.1"/>
    <property type="molecule type" value="Genomic_DNA"/>
</dbReference>
<protein>
    <submittedName>
        <fullName evidence="1">Uncharacterized protein</fullName>
    </submittedName>
</protein>
<organism evidence="1 2">
    <name type="scientific">Lentinula lateritia</name>
    <dbReference type="NCBI Taxonomy" id="40482"/>
    <lineage>
        <taxon>Eukaryota</taxon>
        <taxon>Fungi</taxon>
        <taxon>Dikarya</taxon>
        <taxon>Basidiomycota</taxon>
        <taxon>Agaricomycotina</taxon>
        <taxon>Agaricomycetes</taxon>
        <taxon>Agaricomycetidae</taxon>
        <taxon>Agaricales</taxon>
        <taxon>Marasmiineae</taxon>
        <taxon>Omphalotaceae</taxon>
        <taxon>Lentinula</taxon>
    </lineage>
</organism>
<sequence length="68" mass="7935">MTAAYAFTYYRAQNQTIACMLVVIGKPPAGMLNLFNLYVALSRSSDDRLERLNEQTAWWWKKMKDTLE</sequence>
<proteinExistence type="predicted"/>
<accession>A0A9W9DHT2</accession>
<gene>
    <name evidence="1" type="ORF">C8J55DRAFT_435446</name>
</gene>
<reference evidence="1" key="1">
    <citation type="submission" date="2022-08" db="EMBL/GenBank/DDBJ databases">
        <authorList>
            <consortium name="DOE Joint Genome Institute"/>
            <person name="Min B."/>
            <person name="Riley R."/>
            <person name="Sierra-Patev S."/>
            <person name="Naranjo-Ortiz M."/>
            <person name="Looney B."/>
            <person name="Konkel Z."/>
            <person name="Slot J.C."/>
            <person name="Sakamoto Y."/>
            <person name="Steenwyk J.L."/>
            <person name="Rokas A."/>
            <person name="Carro J."/>
            <person name="Camarero S."/>
            <person name="Ferreira P."/>
            <person name="Molpeceres G."/>
            <person name="Ruiz-Duenas F.J."/>
            <person name="Serrano A."/>
            <person name="Henrissat B."/>
            <person name="Drula E."/>
            <person name="Hughes K.W."/>
            <person name="Mata J.L."/>
            <person name="Ishikawa N.K."/>
            <person name="Vargas-Isla R."/>
            <person name="Ushijima S."/>
            <person name="Smith C.A."/>
            <person name="Ahrendt S."/>
            <person name="Andreopoulos W."/>
            <person name="He G."/>
            <person name="Labutti K."/>
            <person name="Lipzen A."/>
            <person name="Ng V."/>
            <person name="Sandor L."/>
            <person name="Barry K."/>
            <person name="Martinez A.T."/>
            <person name="Xiao Y."/>
            <person name="Gibbons J.G."/>
            <person name="Terashima K."/>
            <person name="Hibbett D.S."/>
            <person name="Grigoriev I.V."/>
        </authorList>
    </citation>
    <scope>NUCLEOTIDE SEQUENCE</scope>
    <source>
        <strain evidence="1">Sp2 HRB7682 ss15</strain>
    </source>
</reference>
<name>A0A9W9DHT2_9AGAR</name>
<evidence type="ECO:0000313" key="2">
    <source>
        <dbReference type="Proteomes" id="UP001150238"/>
    </source>
</evidence>